<evidence type="ECO:0000259" key="12">
    <source>
        <dbReference type="Pfam" id="PF25293"/>
    </source>
</evidence>
<keyword evidence="5" id="KW-0812">Transmembrane</keyword>
<dbReference type="Pfam" id="PF07774">
    <property type="entry name" value="EMC1_C"/>
    <property type="match status" value="1"/>
</dbReference>
<evidence type="ECO:0000256" key="3">
    <source>
        <dbReference type="ARBA" id="ARBA00011276"/>
    </source>
</evidence>
<keyword evidence="8" id="KW-1133">Transmembrane helix</keyword>
<dbReference type="Gene3D" id="2.130.10.10">
    <property type="entry name" value="YVTN repeat-like/Quinoprotein amine dehydrogenase"/>
    <property type="match status" value="1"/>
</dbReference>
<reference evidence="13" key="1">
    <citation type="submission" date="2014-09" db="EMBL/GenBank/DDBJ databases">
        <title>Genome sequence of the luminous mushroom Mycena chlorophos for searching fungal bioluminescence genes.</title>
        <authorList>
            <person name="Tanaka Y."/>
            <person name="Kasuga D."/>
            <person name="Oba Y."/>
            <person name="Hase S."/>
            <person name="Sato K."/>
            <person name="Oba Y."/>
            <person name="Sakakibara Y."/>
        </authorList>
    </citation>
    <scope>NUCLEOTIDE SEQUENCE</scope>
</reference>
<dbReference type="InterPro" id="IPR015943">
    <property type="entry name" value="WD40/YVTN_repeat-like_dom_sf"/>
</dbReference>
<dbReference type="InterPro" id="IPR011678">
    <property type="entry name" value="EMC1_C"/>
</dbReference>
<keyword evidence="7" id="KW-0256">Endoplasmic reticulum</keyword>
<evidence type="ECO:0000256" key="2">
    <source>
        <dbReference type="ARBA" id="ARBA00007904"/>
    </source>
</evidence>
<organism evidence="13 14">
    <name type="scientific">Mycena chlorophos</name>
    <name type="common">Agaric fungus</name>
    <name type="synonym">Agaricus chlorophos</name>
    <dbReference type="NCBI Taxonomy" id="658473"/>
    <lineage>
        <taxon>Eukaryota</taxon>
        <taxon>Fungi</taxon>
        <taxon>Dikarya</taxon>
        <taxon>Basidiomycota</taxon>
        <taxon>Agaricomycotina</taxon>
        <taxon>Agaricomycetes</taxon>
        <taxon>Agaricomycetidae</taxon>
        <taxon>Agaricales</taxon>
        <taxon>Marasmiineae</taxon>
        <taxon>Mycenaceae</taxon>
        <taxon>Mycena</taxon>
    </lineage>
</organism>
<protein>
    <recommendedName>
        <fullName evidence="4">ER membrane protein complex subunit 1</fullName>
    </recommendedName>
</protein>
<evidence type="ECO:0000313" key="14">
    <source>
        <dbReference type="Proteomes" id="UP000815677"/>
    </source>
</evidence>
<dbReference type="Proteomes" id="UP000815677">
    <property type="component" value="Unassembled WGS sequence"/>
</dbReference>
<dbReference type="InterPro" id="IPR011047">
    <property type="entry name" value="Quinoprotein_ADH-like_sf"/>
</dbReference>
<accession>A0ABQ0L8W4</accession>
<dbReference type="PANTHER" id="PTHR21573:SF0">
    <property type="entry name" value="ER MEMBRANE PROTEIN COMPLEX SUBUNIT 1"/>
    <property type="match status" value="1"/>
</dbReference>
<dbReference type="Pfam" id="PF25293">
    <property type="entry name" value="Beta-prop_EMC1_N"/>
    <property type="match status" value="1"/>
</dbReference>
<name>A0ABQ0L8W4_MYCCL</name>
<evidence type="ECO:0000259" key="11">
    <source>
        <dbReference type="Pfam" id="PF07774"/>
    </source>
</evidence>
<comment type="subunit">
    <text evidence="3">Component of the ER membrane protein complex (EMC).</text>
</comment>
<feature type="domain" description="EMC1 first beta-propeller" evidence="12">
    <location>
        <begin position="1380"/>
        <end position="1746"/>
    </location>
</feature>
<keyword evidence="6" id="KW-0732">Signal</keyword>
<evidence type="ECO:0000313" key="13">
    <source>
        <dbReference type="EMBL" id="GAT46972.1"/>
    </source>
</evidence>
<evidence type="ECO:0000256" key="1">
    <source>
        <dbReference type="ARBA" id="ARBA00004115"/>
    </source>
</evidence>
<dbReference type="InterPro" id="IPR058545">
    <property type="entry name" value="Beta-prop_EMC1_1st"/>
</dbReference>
<evidence type="ECO:0000256" key="5">
    <source>
        <dbReference type="ARBA" id="ARBA00022692"/>
    </source>
</evidence>
<comment type="similarity">
    <text evidence="2">Belongs to the EMC1 family.</text>
</comment>
<proteinExistence type="inferred from homology"/>
<keyword evidence="9" id="KW-0472">Membrane</keyword>
<evidence type="ECO:0000256" key="4">
    <source>
        <dbReference type="ARBA" id="ARBA00020824"/>
    </source>
</evidence>
<comment type="subcellular location">
    <subcellularLocation>
        <location evidence="1">Endoplasmic reticulum membrane</location>
        <topology evidence="1">Single-pass type I membrane protein</topology>
    </subcellularLocation>
</comment>
<keyword evidence="14" id="KW-1185">Reference proteome</keyword>
<sequence length="2319" mass="255897">MDNSLPDEIISLILTQSPALKIPDEAFADNWSTVSPFAQYSESTSAYLLVCKSWLRVATPLLYGVVVLRSSAQAKALARALKGNPELGRFVKKLRVEGGLGSAMQTVLELAPNITDLFLTLEIYGTDRTDGLCKGLPLISPRRLILQRTNLKQKPNKQLDALMSTLLKVFEQWDQLVELGVSFHRYSWKACEQTQRLAESLNGLTRIEVVTIPFCHRPSIVRVGHWLRNCPLRELHVSNPIDPSIREKVNAQIGGTLGKIIRYKLKSDESAQEMTEAAPSLDPFFSPLANVAADTSDRIWSHILGFAIPPRVQNRLRLYGPPVPKRVTPLLVCKKFYRLGFPHFHSSVVFRAPDDPIQLANTLAAHPTLCAYVSTVGGELFYRTEWSASLAKHIPVPSGEQILSAISTALSTTMNLSVIHLPPKEHFINGTELVLDWPTFASIVESAGPNLSDIYIPLRDATAVQDATVHLEVDVASLSFFKLLALAKPPVLRHLSLFESDSHAEAMASGCEELLRTQQVAELDIAISTVRNLSCYLLDLCPSLVSLQIICPLHPGEEDIPNEEILACDAVAGSLEIIRFRCAGFFIGDKGSKLGSKLAQYLSSISFKRMPKVKEIRVDGLLWPTTERDIAKSPWVRMSDALANYDSRRRRTRLAMPPLPDEIISEILSPALKIPDELFADNWSKVSPFATYSESTSAYLVVCKSWLRVATPLLYHIVALRSSAQALALAHSLKGNPELGRFIKKLRVEGGLGSAMHTVLQLSPNISDLFLSLDIFATDKTDGLCKGLPLINPHRFVFQCPEERRRNKQLSALVDSLVQVFPKWDRLVALGLPFKRVAFQASQIDSPWSEKLVQSLNPLKRIKTVAIASYTAAKVQRIFSWLSECSLDELYVMQAMGADEIEQALHTEKLRSIIKYTAASPKEDTEIVPSLNPFFTPLASISDGTSDHIWSRILYFAMSIPERVERGRTVWVSGRRVSNMSFLCVSKKFHRVGLPDFCTCVRFRTARDPIHLANILTANPSLSARVKTIRGKIFYEDAQEEQAASPMIDHLLGIMAFPSRTPAPPPPSREDILAALSTVFSKLPNLVLVELIPVEVASFLLSYQHEIHLGPDDFASIAESSGSTLTSLSVPVGHVLGFPNTVLISHALERLTALRKLRWKSPMTLNCVNVPGGLLPQLVHLEVHEVSESFYRFLNAANPPLLRHVTLLDKNSAPPGTADFLTNQKITLLDISLKAVRALSHCVLDLCPTLVSLRLDWSLEAGRASGIPQQNILHPESLHASVEDIHLHCGTYLFHPDIDKNQKTAAQWADYFISLPFELMPKLREIRIDGFEWPTTQRDITKSPWVQAAEALQEADVSLVNWVGKKWRSRLKLRRPLALAIQEADVGVIDWHTKLVGVPLAPPIIHHSSNGSVIIVPTASNVLAAVNAADGSVAWRYVFDAADGLANIRVDSDFVAAQSGPGASTLRIFNVNSGLIEKEQRVEGPEGALKGVDVAESKYVLQSTVIQRVDEHPWRWEIPVHDRGPYQKLVSTDAALYAVGHNVDSPTVLHFASIDRANGSTIHTSWKHLPPRVSSFVVAGNVVAWVQPESHSLGFLELIPSLKSNIRTEDTLKWTAIVDVNLQNEGFFVGVYASGEAKLLKVQPAGVIESVHTFPANEGSQSLFAGGVDGKGNIFVARLWGTAEGMTRVDVVTPGEETVAHKFFVDPSRHGTITHLSVDGTRLVITTSTGSLQLWEGSKLVWAREEGLASIDVAAFVELPLPERVARDVTGEESFVSRIQRQISDARDFPAYAVAFAQRFVGGSEDVAVVAAASDARTPLTRDVYGFHQVLVVATAYGSVSGIDTVTGAIIWTRVFGLGWANEVGGTVRPLKIFVLNGADEKKEVVIIAQRRAQNTLVDTVLFRVDPLTGRSVFPDEEDTSRLLEGQDVVRGPLAEALLLPDSDVLILIDEFSQIVPYPDTESSKQLVASLAPSVFVPMLKSLADGPRVVGHAIKLDLNLSDRYLAYQTWSLNLPQGEVVTRLVRPRVGPVVSYGKVLGNRTTLYKHLNPRMFVVLTQGAQAPEPGCGLYVVDGAKGSVLYSAVVPSGGKAVCDVQATLTENWLVYHYYDGEGVATGQTKGWKLVTIELYEGGVDEKTLSSEMSAFSEDVMRVEVLEQSYVYPYGVNAMTTTSTKFGITTKNIIVATNANKIQELQRRMLNPRRPKDRKPTAEEQQEEHLIPYDLLIPDEPRRTLSHQYDVRGTRNILTAPALLESTSLVFAYGLDLFFTRVAPSSTFDILSKGFNKLQLVLTVSALAAGIAITRPMVQKKRLREKWYQ</sequence>
<dbReference type="InterPro" id="IPR026895">
    <property type="entry name" value="EMC1"/>
</dbReference>
<feature type="domain" description="ER membrane protein complex subunit 1 C-terminal" evidence="11">
    <location>
        <begin position="2100"/>
        <end position="2317"/>
    </location>
</feature>
<gene>
    <name evidence="13" type="ORF">MCHLO_04463</name>
</gene>
<evidence type="ECO:0000256" key="6">
    <source>
        <dbReference type="ARBA" id="ARBA00022729"/>
    </source>
</evidence>
<dbReference type="PANTHER" id="PTHR21573">
    <property type="entry name" value="ER MEMBRANE PROTEIN COMPLEX SUBUNIT 1"/>
    <property type="match status" value="1"/>
</dbReference>
<evidence type="ECO:0000256" key="9">
    <source>
        <dbReference type="ARBA" id="ARBA00023136"/>
    </source>
</evidence>
<keyword evidence="10" id="KW-0325">Glycoprotein</keyword>
<dbReference type="SUPFAM" id="SSF50998">
    <property type="entry name" value="Quinoprotein alcohol dehydrogenase-like"/>
    <property type="match status" value="1"/>
</dbReference>
<evidence type="ECO:0000256" key="8">
    <source>
        <dbReference type="ARBA" id="ARBA00022989"/>
    </source>
</evidence>
<evidence type="ECO:0000256" key="10">
    <source>
        <dbReference type="ARBA" id="ARBA00023180"/>
    </source>
</evidence>
<dbReference type="EMBL" id="DF843022">
    <property type="protein sequence ID" value="GAT46972.1"/>
    <property type="molecule type" value="Genomic_DNA"/>
</dbReference>
<evidence type="ECO:0000256" key="7">
    <source>
        <dbReference type="ARBA" id="ARBA00022824"/>
    </source>
</evidence>